<dbReference type="EMBL" id="CM051396">
    <property type="protein sequence ID" value="KAJ4721851.1"/>
    <property type="molecule type" value="Genomic_DNA"/>
</dbReference>
<accession>A0ACC1YDF9</accession>
<sequence>IEKLHSQSGPGGLHENTFLLVMGDHGQTINGDHGGGSAEEVETSIFAMSFKKPPSSIPSEFDTSYCETDLDQKKTCISSIQQLDFAVTVSALLGVPFPFGSSL</sequence>
<organism evidence="1 2">
    <name type="scientific">Melia azedarach</name>
    <name type="common">Chinaberry tree</name>
    <dbReference type="NCBI Taxonomy" id="155640"/>
    <lineage>
        <taxon>Eukaryota</taxon>
        <taxon>Viridiplantae</taxon>
        <taxon>Streptophyta</taxon>
        <taxon>Embryophyta</taxon>
        <taxon>Tracheophyta</taxon>
        <taxon>Spermatophyta</taxon>
        <taxon>Magnoliopsida</taxon>
        <taxon>eudicotyledons</taxon>
        <taxon>Gunneridae</taxon>
        <taxon>Pentapetalae</taxon>
        <taxon>rosids</taxon>
        <taxon>malvids</taxon>
        <taxon>Sapindales</taxon>
        <taxon>Meliaceae</taxon>
        <taxon>Melia</taxon>
    </lineage>
</organism>
<protein>
    <submittedName>
        <fullName evidence="1">GPI ethanolamine phosphate transferase 3</fullName>
    </submittedName>
</protein>
<gene>
    <name evidence="1" type="ORF">OWV82_005451</name>
</gene>
<reference evidence="1 2" key="1">
    <citation type="journal article" date="2023" name="Science">
        <title>Complex scaffold remodeling in plant triterpene biosynthesis.</title>
        <authorList>
            <person name="De La Pena R."/>
            <person name="Hodgson H."/>
            <person name="Liu J.C."/>
            <person name="Stephenson M.J."/>
            <person name="Martin A.C."/>
            <person name="Owen C."/>
            <person name="Harkess A."/>
            <person name="Leebens-Mack J."/>
            <person name="Jimenez L.E."/>
            <person name="Osbourn A."/>
            <person name="Sattely E.S."/>
        </authorList>
    </citation>
    <scope>NUCLEOTIDE SEQUENCE [LARGE SCALE GENOMIC DNA]</scope>
    <source>
        <strain evidence="2">cv. JPN11</strain>
        <tissue evidence="1">Leaf</tissue>
    </source>
</reference>
<evidence type="ECO:0000313" key="2">
    <source>
        <dbReference type="Proteomes" id="UP001164539"/>
    </source>
</evidence>
<evidence type="ECO:0000313" key="1">
    <source>
        <dbReference type="EMBL" id="KAJ4721851.1"/>
    </source>
</evidence>
<keyword evidence="2" id="KW-1185">Reference proteome</keyword>
<proteinExistence type="predicted"/>
<name>A0ACC1YDF9_MELAZ</name>
<dbReference type="Proteomes" id="UP001164539">
    <property type="component" value="Chromosome 3"/>
</dbReference>
<comment type="caution">
    <text evidence="1">The sequence shown here is derived from an EMBL/GenBank/DDBJ whole genome shotgun (WGS) entry which is preliminary data.</text>
</comment>
<keyword evidence="1" id="KW-0808">Transferase</keyword>
<feature type="non-terminal residue" evidence="1">
    <location>
        <position position="1"/>
    </location>
</feature>